<dbReference type="Proteomes" id="UP000594014">
    <property type="component" value="Chromosome"/>
</dbReference>
<sequence>MKKMMKNTLNQIAAELKKANTVLLYPHVIMDGDTLGSSIALCIALRKLGKQAYILIEDDIPGYLTFLEKDYCTYDQEIIDRPDISISVDCSDIERFFKRKDKFLMGKRSICLDHHRTNNFFAELNYIDENIAATGEIVFHLINEMGVEVDVEMAEAIYTAITTDTGNFQYTNTTKTTHLIAAELFEIGIDLEKISVEVYQNIRHEKLKIMNEVIGTIEMVCGGKADIAYVTQKMLQKTGALMEETEGIIETLRNISGVEISAFLKENSENEIKVGLRAKTYGDVSVIAQSFGGGGHKKAAGCTIHAPLEEAKKQIIAAVVAHLEG</sequence>
<protein>
    <submittedName>
        <fullName evidence="1">Bifunctional oligoribonuclease/PAP phosphatase NrnA</fullName>
    </submittedName>
</protein>
<evidence type="ECO:0000313" key="1">
    <source>
        <dbReference type="EMBL" id="QOX62568.1"/>
    </source>
</evidence>
<dbReference type="EMBL" id="CP042469">
    <property type="protein sequence ID" value="QOX62568.1"/>
    <property type="molecule type" value="Genomic_DNA"/>
</dbReference>
<gene>
    <name evidence="1" type="ORF">FRZ06_04015</name>
</gene>
<name>A0ACD1A846_9FIRM</name>
<organism evidence="1 2">
    <name type="scientific">Anoxybacterium hadale</name>
    <dbReference type="NCBI Taxonomy" id="3408580"/>
    <lineage>
        <taxon>Bacteria</taxon>
        <taxon>Bacillati</taxon>
        <taxon>Bacillota</taxon>
        <taxon>Clostridia</taxon>
        <taxon>Peptostreptococcales</taxon>
        <taxon>Anaerovoracaceae</taxon>
        <taxon>Anoxybacterium</taxon>
    </lineage>
</organism>
<proteinExistence type="predicted"/>
<evidence type="ECO:0000313" key="2">
    <source>
        <dbReference type="Proteomes" id="UP000594014"/>
    </source>
</evidence>
<accession>A0ACD1A846</accession>
<reference evidence="1" key="1">
    <citation type="submission" date="2019-08" db="EMBL/GenBank/DDBJ databases">
        <title>Genome sequence of Clostridiales bacterium MT110.</title>
        <authorList>
            <person name="Cao J."/>
        </authorList>
    </citation>
    <scope>NUCLEOTIDE SEQUENCE</scope>
    <source>
        <strain evidence="1">MT110</strain>
    </source>
</reference>
<keyword evidence="2" id="KW-1185">Reference proteome</keyword>